<name>A0ABV3SE21_9HYPH</name>
<accession>A0ABV3SE21</accession>
<sequence>MSDEKNAAARRYVCVVDPKVTSLDVVAGKLAQRGIAVDDRLDFISTLIIHGNESDVSAASGDIEGITSVEPEGTMRTQ</sequence>
<evidence type="ECO:0008006" key="3">
    <source>
        <dbReference type="Google" id="ProtNLM"/>
    </source>
</evidence>
<evidence type="ECO:0000313" key="2">
    <source>
        <dbReference type="Proteomes" id="UP001556692"/>
    </source>
</evidence>
<comment type="caution">
    <text evidence="1">The sequence shown here is derived from an EMBL/GenBank/DDBJ whole genome shotgun (WGS) entry which is preliminary data.</text>
</comment>
<dbReference type="RefSeq" id="WP_367952470.1">
    <property type="nucleotide sequence ID" value="NZ_JBDPGJ010000001.1"/>
</dbReference>
<organism evidence="1 2">
    <name type="scientific">Aquibium pacificus</name>
    <dbReference type="NCBI Taxonomy" id="3153579"/>
    <lineage>
        <taxon>Bacteria</taxon>
        <taxon>Pseudomonadati</taxon>
        <taxon>Pseudomonadota</taxon>
        <taxon>Alphaproteobacteria</taxon>
        <taxon>Hyphomicrobiales</taxon>
        <taxon>Phyllobacteriaceae</taxon>
        <taxon>Aquibium</taxon>
    </lineage>
</organism>
<protein>
    <recommendedName>
        <fullName evidence="3">Ketohydroxyglutarate aldolase</fullName>
    </recommendedName>
</protein>
<evidence type="ECO:0000313" key="1">
    <source>
        <dbReference type="EMBL" id="MEX0404588.1"/>
    </source>
</evidence>
<keyword evidence="2" id="KW-1185">Reference proteome</keyword>
<reference evidence="1 2" key="1">
    <citation type="submission" date="2024-05" db="EMBL/GenBank/DDBJ databases">
        <authorList>
            <person name="Jiang F."/>
        </authorList>
    </citation>
    <scope>NUCLEOTIDE SEQUENCE [LARGE SCALE GENOMIC DNA]</scope>
    <source>
        <strain evidence="1 2">LZ166</strain>
    </source>
</reference>
<gene>
    <name evidence="1" type="ORF">ABGN05_02810</name>
</gene>
<dbReference type="EMBL" id="JBDPGJ010000001">
    <property type="protein sequence ID" value="MEX0404588.1"/>
    <property type="molecule type" value="Genomic_DNA"/>
</dbReference>
<dbReference type="Proteomes" id="UP001556692">
    <property type="component" value="Unassembled WGS sequence"/>
</dbReference>
<proteinExistence type="predicted"/>